<dbReference type="EMBL" id="VNHS01000008">
    <property type="protein sequence ID" value="TYP72638.1"/>
    <property type="molecule type" value="Genomic_DNA"/>
</dbReference>
<reference evidence="2 3" key="1">
    <citation type="submission" date="2019-07" db="EMBL/GenBank/DDBJ databases">
        <title>Genomic Encyclopedia of Type Strains, Phase III (KMG-III): the genomes of soil and plant-associated and newly described type strains.</title>
        <authorList>
            <person name="Whitman W."/>
        </authorList>
    </citation>
    <scope>NUCLEOTIDE SEQUENCE [LARGE SCALE GENOMIC DNA]</scope>
    <source>
        <strain evidence="2 3">BL24</strain>
    </source>
</reference>
<organism evidence="2 3">
    <name type="scientific">Paenibacillus methanolicus</name>
    <dbReference type="NCBI Taxonomy" id="582686"/>
    <lineage>
        <taxon>Bacteria</taxon>
        <taxon>Bacillati</taxon>
        <taxon>Bacillota</taxon>
        <taxon>Bacilli</taxon>
        <taxon>Bacillales</taxon>
        <taxon>Paenibacillaceae</taxon>
        <taxon>Paenibacillus</taxon>
    </lineage>
</organism>
<dbReference type="Proteomes" id="UP000323257">
    <property type="component" value="Unassembled WGS sequence"/>
</dbReference>
<keyword evidence="1" id="KW-0732">Signal</keyword>
<keyword evidence="3" id="KW-1185">Reference proteome</keyword>
<feature type="chain" id="PRO_5038819101" evidence="1">
    <location>
        <begin position="27"/>
        <end position="148"/>
    </location>
</feature>
<dbReference type="AlphaFoldDB" id="A0A5S5C215"/>
<comment type="caution">
    <text evidence="2">The sequence shown here is derived from an EMBL/GenBank/DDBJ whole genome shotgun (WGS) entry which is preliminary data.</text>
</comment>
<proteinExistence type="predicted"/>
<accession>A0A5S5C215</accession>
<evidence type="ECO:0000313" key="2">
    <source>
        <dbReference type="EMBL" id="TYP72638.1"/>
    </source>
</evidence>
<name>A0A5S5C215_9BACL</name>
<evidence type="ECO:0000256" key="1">
    <source>
        <dbReference type="SAM" id="SignalP"/>
    </source>
</evidence>
<sequence length="148" mass="16370">MPLKVRWSTIVALCAALLLLPSVTQASALEEAGAPVRPVQVFDVAAGKVVKSVPNSPEYQQIAKTWIKEAKELAPQLQPDEKCGYVFRIPLDHPAVIKASGITVQATDVFLFYCPEKPKLLLVFDENRKPFLFQLNVDVKPFLNKVGL</sequence>
<evidence type="ECO:0000313" key="3">
    <source>
        <dbReference type="Proteomes" id="UP000323257"/>
    </source>
</evidence>
<protein>
    <submittedName>
        <fullName evidence="2">Uncharacterized protein</fullName>
    </submittedName>
</protein>
<gene>
    <name evidence="2" type="ORF">BCM02_108293</name>
</gene>
<dbReference type="OrthoDB" id="2083243at2"/>
<feature type="signal peptide" evidence="1">
    <location>
        <begin position="1"/>
        <end position="26"/>
    </location>
</feature>
<dbReference type="RefSeq" id="WP_148931247.1">
    <property type="nucleotide sequence ID" value="NZ_VNHS01000008.1"/>
</dbReference>